<keyword evidence="3" id="KW-0808">Transferase</keyword>
<accession>A0A382Q833</accession>
<evidence type="ECO:0000256" key="4">
    <source>
        <dbReference type="ARBA" id="ARBA00022723"/>
    </source>
</evidence>
<feature type="non-terminal residue" evidence="6">
    <location>
        <position position="217"/>
    </location>
</feature>
<dbReference type="InterPro" id="IPR000092">
    <property type="entry name" value="Polyprenyl_synt"/>
</dbReference>
<dbReference type="PANTHER" id="PTHR12001">
    <property type="entry name" value="GERANYLGERANYL PYROPHOSPHATE SYNTHASE"/>
    <property type="match status" value="1"/>
</dbReference>
<comment type="cofactor">
    <cofactor evidence="1">
        <name>Mg(2+)</name>
        <dbReference type="ChEBI" id="CHEBI:18420"/>
    </cofactor>
</comment>
<proteinExistence type="inferred from homology"/>
<reference evidence="6" key="1">
    <citation type="submission" date="2018-05" db="EMBL/GenBank/DDBJ databases">
        <authorList>
            <person name="Lanie J.A."/>
            <person name="Ng W.-L."/>
            <person name="Kazmierczak K.M."/>
            <person name="Andrzejewski T.M."/>
            <person name="Davidsen T.M."/>
            <person name="Wayne K.J."/>
            <person name="Tettelin H."/>
            <person name="Glass J.I."/>
            <person name="Rusch D."/>
            <person name="Podicherti R."/>
            <person name="Tsui H.-C.T."/>
            <person name="Winkler M.E."/>
        </authorList>
    </citation>
    <scope>NUCLEOTIDE SEQUENCE</scope>
</reference>
<evidence type="ECO:0008006" key="7">
    <source>
        <dbReference type="Google" id="ProtNLM"/>
    </source>
</evidence>
<evidence type="ECO:0000256" key="3">
    <source>
        <dbReference type="ARBA" id="ARBA00022679"/>
    </source>
</evidence>
<dbReference type="Pfam" id="PF00348">
    <property type="entry name" value="polyprenyl_synt"/>
    <property type="match status" value="1"/>
</dbReference>
<dbReference type="GO" id="GO:0008299">
    <property type="term" value="P:isoprenoid biosynthetic process"/>
    <property type="evidence" value="ECO:0007669"/>
    <property type="project" value="InterPro"/>
</dbReference>
<comment type="similarity">
    <text evidence="2">Belongs to the FPP/GGPP synthase family.</text>
</comment>
<dbReference type="CDD" id="cd00685">
    <property type="entry name" value="Trans_IPPS_HT"/>
    <property type="match status" value="1"/>
</dbReference>
<dbReference type="Gene3D" id="1.10.600.10">
    <property type="entry name" value="Farnesyl Diphosphate Synthase"/>
    <property type="match status" value="1"/>
</dbReference>
<dbReference type="GO" id="GO:0004659">
    <property type="term" value="F:prenyltransferase activity"/>
    <property type="evidence" value="ECO:0007669"/>
    <property type="project" value="InterPro"/>
</dbReference>
<gene>
    <name evidence="6" type="ORF">METZ01_LOCUS333245</name>
</gene>
<evidence type="ECO:0000256" key="1">
    <source>
        <dbReference type="ARBA" id="ARBA00001946"/>
    </source>
</evidence>
<organism evidence="6">
    <name type="scientific">marine metagenome</name>
    <dbReference type="NCBI Taxonomy" id="408172"/>
    <lineage>
        <taxon>unclassified sequences</taxon>
        <taxon>metagenomes</taxon>
        <taxon>ecological metagenomes</taxon>
    </lineage>
</organism>
<dbReference type="InterPro" id="IPR008949">
    <property type="entry name" value="Isoprenoid_synthase_dom_sf"/>
</dbReference>
<dbReference type="PROSITE" id="PS00723">
    <property type="entry name" value="POLYPRENYL_SYNTHASE_1"/>
    <property type="match status" value="1"/>
</dbReference>
<dbReference type="PANTHER" id="PTHR12001:SF69">
    <property type="entry name" value="ALL TRANS-POLYPRENYL-DIPHOSPHATE SYNTHASE PDSS1"/>
    <property type="match status" value="1"/>
</dbReference>
<dbReference type="EMBL" id="UINC01111865">
    <property type="protein sequence ID" value="SVC80391.1"/>
    <property type="molecule type" value="Genomic_DNA"/>
</dbReference>
<dbReference type="InterPro" id="IPR033749">
    <property type="entry name" value="Polyprenyl_synt_CS"/>
</dbReference>
<evidence type="ECO:0000313" key="6">
    <source>
        <dbReference type="EMBL" id="SVC80391.1"/>
    </source>
</evidence>
<dbReference type="PROSITE" id="PS00444">
    <property type="entry name" value="POLYPRENYL_SYNTHASE_2"/>
    <property type="match status" value="1"/>
</dbReference>
<name>A0A382Q833_9ZZZZ</name>
<dbReference type="SUPFAM" id="SSF48576">
    <property type="entry name" value="Terpenoid synthases"/>
    <property type="match status" value="1"/>
</dbReference>
<keyword evidence="5" id="KW-0460">Magnesium</keyword>
<sequence>MDVKSIIAPIEEDLVVFENDFKAMFQSKVDIIDQIADHLIRTKGKRLRPALVLLAASTHGKPNGDAIRVAAIVELIHTATLVHDDVVDEAALRRGSPSLNSIWDNHVSVLMGDYLLSRALCLIVLLNSREMMQTISKCTERLSKGELLQATRGYDPDITEDEYYSIISEKTASLIASGCEVGAYLTSGSPGIAADFRRYGEYLGKAFQISDDLLDYV</sequence>
<dbReference type="SFLD" id="SFLDS00005">
    <property type="entry name" value="Isoprenoid_Synthase_Type_I"/>
    <property type="match status" value="1"/>
</dbReference>
<dbReference type="AlphaFoldDB" id="A0A382Q833"/>
<dbReference type="GO" id="GO:0046872">
    <property type="term" value="F:metal ion binding"/>
    <property type="evidence" value="ECO:0007669"/>
    <property type="project" value="UniProtKB-KW"/>
</dbReference>
<evidence type="ECO:0000256" key="2">
    <source>
        <dbReference type="ARBA" id="ARBA00006706"/>
    </source>
</evidence>
<protein>
    <recommendedName>
        <fullName evidence="7">Polyprenyl synthetase</fullName>
    </recommendedName>
</protein>
<evidence type="ECO:0000256" key="5">
    <source>
        <dbReference type="ARBA" id="ARBA00022842"/>
    </source>
</evidence>
<keyword evidence="4" id="KW-0479">Metal-binding</keyword>